<dbReference type="GO" id="GO:0015628">
    <property type="term" value="P:protein secretion by the type II secretion system"/>
    <property type="evidence" value="ECO:0007669"/>
    <property type="project" value="TreeGrafter"/>
</dbReference>
<evidence type="ECO:0000256" key="2">
    <source>
        <dbReference type="SAM" id="SignalP"/>
    </source>
</evidence>
<dbReference type="InterPro" id="IPR003583">
    <property type="entry name" value="Hlx-hairpin-Hlx_DNA-bd_motif"/>
</dbReference>
<dbReference type="PANTHER" id="PTHR21180">
    <property type="entry name" value="ENDONUCLEASE/EXONUCLEASE/PHOSPHATASE FAMILY DOMAIN-CONTAINING PROTEIN 1"/>
    <property type="match status" value="1"/>
</dbReference>
<feature type="region of interest" description="Disordered" evidence="1">
    <location>
        <begin position="52"/>
        <end position="84"/>
    </location>
</feature>
<dbReference type="GO" id="GO:0006281">
    <property type="term" value="P:DNA repair"/>
    <property type="evidence" value="ECO:0007669"/>
    <property type="project" value="InterPro"/>
</dbReference>
<protein>
    <submittedName>
        <fullName evidence="5">ComE operon protein 1</fullName>
    </submittedName>
</protein>
<dbReference type="EMBL" id="CYYV01000006">
    <property type="protein sequence ID" value="CUO18944.1"/>
    <property type="molecule type" value="Genomic_DNA"/>
</dbReference>
<organism evidence="5 7">
    <name type="scientific">Fusicatenibacter saccharivorans</name>
    <dbReference type="NCBI Taxonomy" id="1150298"/>
    <lineage>
        <taxon>Bacteria</taxon>
        <taxon>Bacillati</taxon>
        <taxon>Bacillota</taxon>
        <taxon>Clostridia</taxon>
        <taxon>Lachnospirales</taxon>
        <taxon>Lachnospiraceae</taxon>
        <taxon>Fusicatenibacter</taxon>
    </lineage>
</organism>
<reference evidence="6 7" key="1">
    <citation type="submission" date="2015-09" db="EMBL/GenBank/DDBJ databases">
        <authorList>
            <consortium name="Pathogen Informatics"/>
        </authorList>
    </citation>
    <scope>NUCLEOTIDE SEQUENCE [LARGE SCALE GENOMIC DNA]</scope>
    <source>
        <strain evidence="4 6">2789STDY5608849</strain>
        <strain evidence="5 7">2789STDY5834885</strain>
    </source>
</reference>
<dbReference type="InterPro" id="IPR010994">
    <property type="entry name" value="RuvA_2-like"/>
</dbReference>
<dbReference type="Pfam" id="PF12836">
    <property type="entry name" value="HHH_3"/>
    <property type="match status" value="1"/>
</dbReference>
<keyword evidence="2" id="KW-0732">Signal</keyword>
<feature type="domain" description="Helix-hairpin-helix DNA-binding motif class 1" evidence="3">
    <location>
        <begin position="212"/>
        <end position="231"/>
    </location>
</feature>
<dbReference type="EMBL" id="CZAL01000001">
    <property type="protein sequence ID" value="CUO65966.1"/>
    <property type="molecule type" value="Genomic_DNA"/>
</dbReference>
<dbReference type="Proteomes" id="UP000095706">
    <property type="component" value="Unassembled WGS sequence"/>
</dbReference>
<evidence type="ECO:0000313" key="6">
    <source>
        <dbReference type="Proteomes" id="UP000095706"/>
    </source>
</evidence>
<dbReference type="InterPro" id="IPR004509">
    <property type="entry name" value="Competence_ComEA_HhH"/>
</dbReference>
<accession>A0A174GY43</accession>
<dbReference type="InterPro" id="IPR019554">
    <property type="entry name" value="Soluble_ligand-bd"/>
</dbReference>
<dbReference type="Proteomes" id="UP000095709">
    <property type="component" value="Unassembled WGS sequence"/>
</dbReference>
<feature type="domain" description="Helix-hairpin-helix DNA-binding motif class 1" evidence="3">
    <location>
        <begin position="182"/>
        <end position="201"/>
    </location>
</feature>
<name>A0A174GY43_9FIRM</name>
<evidence type="ECO:0000313" key="5">
    <source>
        <dbReference type="EMBL" id="CUO65966.1"/>
    </source>
</evidence>
<evidence type="ECO:0000256" key="1">
    <source>
        <dbReference type="SAM" id="MobiDB-lite"/>
    </source>
</evidence>
<feature type="region of interest" description="Disordered" evidence="1">
    <location>
        <begin position="148"/>
        <end position="173"/>
    </location>
</feature>
<dbReference type="Gene3D" id="1.10.150.280">
    <property type="entry name" value="AF1531-like domain"/>
    <property type="match status" value="1"/>
</dbReference>
<proteinExistence type="predicted"/>
<dbReference type="RefSeq" id="WP_055227350.1">
    <property type="nucleotide sequence ID" value="NZ_CYYV01000006.1"/>
</dbReference>
<dbReference type="SMART" id="SM00278">
    <property type="entry name" value="HhH1"/>
    <property type="match status" value="2"/>
</dbReference>
<dbReference type="NCBIfam" id="TIGR00426">
    <property type="entry name" value="competence protein ComEA helix-hairpin-helix repeat region"/>
    <property type="match status" value="1"/>
</dbReference>
<dbReference type="InterPro" id="IPR051675">
    <property type="entry name" value="Endo/Exo/Phosphatase_dom_1"/>
</dbReference>
<evidence type="ECO:0000259" key="3">
    <source>
        <dbReference type="SMART" id="SM00278"/>
    </source>
</evidence>
<dbReference type="AlphaFoldDB" id="A0A174GY43"/>
<gene>
    <name evidence="5" type="primary">comEA</name>
    <name evidence="4" type="ORF">ERS852406_01452</name>
    <name evidence="5" type="ORF">ERS852498_00157</name>
</gene>
<sequence>MKLKKQQNRGRKHAKILAAMLVFLLCGCNHRDTEYKLSDSTGGSTAETVFGNQKEVDEEQTVSEKSAGETTGIPEKREAQEAAPEETVQVYICGAVASPGVYTLPGGSRVVQAVEAAGGFLPDAEEKILNLARKIEDGEQITVWTREEAENMESTETPQQNTGGTEQASGSGKVNLNTAGKEELMTLSGIGESRADAIIAYREANGPFGSVEEIMNIEGIKEKMFEKIRGSIEV</sequence>
<evidence type="ECO:0000313" key="7">
    <source>
        <dbReference type="Proteomes" id="UP000095709"/>
    </source>
</evidence>
<feature type="chain" id="PRO_5038213281" evidence="2">
    <location>
        <begin position="32"/>
        <end position="234"/>
    </location>
</feature>
<dbReference type="Pfam" id="PF10531">
    <property type="entry name" value="SLBB"/>
    <property type="match status" value="1"/>
</dbReference>
<dbReference type="GO" id="GO:0003677">
    <property type="term" value="F:DNA binding"/>
    <property type="evidence" value="ECO:0007669"/>
    <property type="project" value="InterPro"/>
</dbReference>
<dbReference type="PANTHER" id="PTHR21180:SF32">
    <property type="entry name" value="ENDONUCLEASE_EXONUCLEASE_PHOSPHATASE FAMILY DOMAIN-CONTAINING PROTEIN 1"/>
    <property type="match status" value="1"/>
</dbReference>
<feature type="signal peptide" evidence="2">
    <location>
        <begin position="1"/>
        <end position="31"/>
    </location>
</feature>
<dbReference type="GO" id="GO:0015627">
    <property type="term" value="C:type II protein secretion system complex"/>
    <property type="evidence" value="ECO:0007669"/>
    <property type="project" value="TreeGrafter"/>
</dbReference>
<dbReference type="SUPFAM" id="SSF47781">
    <property type="entry name" value="RuvA domain 2-like"/>
    <property type="match status" value="1"/>
</dbReference>
<dbReference type="PROSITE" id="PS51257">
    <property type="entry name" value="PROKAR_LIPOPROTEIN"/>
    <property type="match status" value="1"/>
</dbReference>
<dbReference type="Gene3D" id="3.10.560.10">
    <property type="entry name" value="Outer membrane lipoprotein wza domain like"/>
    <property type="match status" value="1"/>
</dbReference>
<feature type="compositionally biased region" description="Polar residues" evidence="1">
    <location>
        <begin position="152"/>
        <end position="173"/>
    </location>
</feature>
<evidence type="ECO:0000313" key="4">
    <source>
        <dbReference type="EMBL" id="CUO18944.1"/>
    </source>
</evidence>